<dbReference type="InterPro" id="IPR006944">
    <property type="entry name" value="Phage/GTA_portal"/>
</dbReference>
<gene>
    <name evidence="1" type="ORF">NCTC10343_01299</name>
</gene>
<dbReference type="EMBL" id="UGSC01000001">
    <property type="protein sequence ID" value="SUA67470.1"/>
    <property type="molecule type" value="Genomic_DNA"/>
</dbReference>
<dbReference type="NCBIfam" id="TIGR01537">
    <property type="entry name" value="portal_HK97"/>
    <property type="match status" value="1"/>
</dbReference>
<name>A0A378XU82_PAEPO</name>
<accession>A0A378XU82</accession>
<dbReference type="Proteomes" id="UP000254400">
    <property type="component" value="Unassembled WGS sequence"/>
</dbReference>
<proteinExistence type="predicted"/>
<sequence>MGFISRLVTRAQEYSMDDFFRDTRHRSLGGQYAGVEVSEGAALRLITVYSCVRVLAETIGTLPMDVYRKRNGGGKDEARDHPVHALLHDTPNDEMVSSTWRETTVSEQALAGNSYSIITHNQRGYPIELYPIPWYMVNPQRNPETNKIEYAINDRGKAEIYPAEMIFHTRGFGSNGLVGYSPIRMAASTVGVGLATQQFTERFYTQGMNVGGLLEHPNSLSDEAYKRLTAWLDEKGSGIANSWKPLILEEGMKYSRIPIPLADAQFIETKKFNRDELCGLFRVPPHMIANLEKSSFNNIEQMSTEFVMYSLMPYITRLEQTANWRLFTPTERAQGYYVRCNVKGLLRGDYISRQQGLQIQRQNGVINADTWRELEDMNPTGEESGKKYLVNGNMIPADLAASKTAENVLKGGEGTT</sequence>
<dbReference type="RefSeq" id="WP_019686492.1">
    <property type="nucleotide sequence ID" value="NZ_CP036496.1"/>
</dbReference>
<protein>
    <submittedName>
        <fullName evidence="1">Phage-related putative head portal protein</fullName>
    </submittedName>
</protein>
<dbReference type="Pfam" id="PF04860">
    <property type="entry name" value="Phage_portal"/>
    <property type="match status" value="1"/>
</dbReference>
<dbReference type="AlphaFoldDB" id="A0A378XU82"/>
<dbReference type="InterPro" id="IPR006427">
    <property type="entry name" value="Portal_HK97"/>
</dbReference>
<evidence type="ECO:0000313" key="2">
    <source>
        <dbReference type="Proteomes" id="UP000254400"/>
    </source>
</evidence>
<dbReference type="GeneID" id="93350094"/>
<organism evidence="1 2">
    <name type="scientific">Paenibacillus polymyxa</name>
    <name type="common">Bacillus polymyxa</name>
    <dbReference type="NCBI Taxonomy" id="1406"/>
    <lineage>
        <taxon>Bacteria</taxon>
        <taxon>Bacillati</taxon>
        <taxon>Bacillota</taxon>
        <taxon>Bacilli</taxon>
        <taxon>Bacillales</taxon>
        <taxon>Paenibacillaceae</taxon>
        <taxon>Paenibacillus</taxon>
    </lineage>
</organism>
<evidence type="ECO:0000313" key="1">
    <source>
        <dbReference type="EMBL" id="SUA67470.1"/>
    </source>
</evidence>
<reference evidence="1 2" key="1">
    <citation type="submission" date="2018-06" db="EMBL/GenBank/DDBJ databases">
        <authorList>
            <consortium name="Pathogen Informatics"/>
            <person name="Doyle S."/>
        </authorList>
    </citation>
    <scope>NUCLEOTIDE SEQUENCE [LARGE SCALE GENOMIC DNA]</scope>
    <source>
        <strain evidence="1 2">NCTC10343</strain>
    </source>
</reference>